<dbReference type="Proteomes" id="UP000275772">
    <property type="component" value="Unassembled WGS sequence"/>
</dbReference>
<dbReference type="Pfam" id="PF00075">
    <property type="entry name" value="RNase_H"/>
    <property type="match status" value="1"/>
</dbReference>
<evidence type="ECO:0000256" key="5">
    <source>
        <dbReference type="ARBA" id="ARBA00022723"/>
    </source>
</evidence>
<protein>
    <recommendedName>
        <fullName evidence="3">ribonuclease H</fullName>
        <ecNumber evidence="3">3.1.26.4</ecNumber>
    </recommendedName>
</protein>
<gene>
    <name evidence="10" type="ORF">BLGHR1_12755</name>
</gene>
<dbReference type="GO" id="GO:0043137">
    <property type="term" value="P:DNA replication, removal of RNA primer"/>
    <property type="evidence" value="ECO:0007669"/>
    <property type="project" value="TreeGrafter"/>
</dbReference>
<evidence type="ECO:0000256" key="3">
    <source>
        <dbReference type="ARBA" id="ARBA00012180"/>
    </source>
</evidence>
<evidence type="ECO:0000256" key="1">
    <source>
        <dbReference type="ARBA" id="ARBA00000077"/>
    </source>
</evidence>
<feature type="domain" description="RNase H type-1" evidence="9">
    <location>
        <begin position="245"/>
        <end position="419"/>
    </location>
</feature>
<dbReference type="AlphaFoldDB" id="A0A383UQK1"/>
<comment type="catalytic activity">
    <reaction evidence="1">
        <text>Endonucleolytic cleavage to 5'-phosphomonoester.</text>
        <dbReference type="EC" id="3.1.26.4"/>
    </reaction>
</comment>
<feature type="region of interest" description="Disordered" evidence="8">
    <location>
        <begin position="63"/>
        <end position="96"/>
    </location>
</feature>
<comment type="similarity">
    <text evidence="2">Belongs to the RNase H family.</text>
</comment>
<dbReference type="InterPro" id="IPR036397">
    <property type="entry name" value="RNaseH_sf"/>
</dbReference>
<dbReference type="CDD" id="cd13934">
    <property type="entry name" value="RNase_H_Dikarya_like"/>
    <property type="match status" value="1"/>
</dbReference>
<sequence>MDVLLELPQHKAVGLPLRSKPKRASSGASFKPSQKSYQGILHISTESPWPENQYPDRALQRASTGTLHSNHHDPNRALQRASTGAISPRNKAVAHSQLRSYRASTGGLKNEKSASKRNTHHHILAGALSEQPRWPQERPDPKLCNRCEGRIRSQFFQCRDCRDYLLCTECGEGGIYCQYDAHSWFEMSTYWNGKNSQVIGEITPEDARTLYFGTRTFPSIFRPPCLLDVPDTLFMHEHRFIRKSDPREILIFADGACLRTSKGDEAVAGWAFVYRPSAYSQDGALTHAGTISGRLEIKGPTGRINPITSNRAELRAAVAALQFLDWSMDCNRGWRSIVIATDSEYVTCSITKWISDWEDSQWKLENHNDVNNKDLWKILLHEVRRYHADGVKISFWRVPRHCNTRAYEFARKATGRGYKERTETVVFQADGPVKVRVTPFIPPREKMANGQIQIRR</sequence>
<evidence type="ECO:0000256" key="7">
    <source>
        <dbReference type="ARBA" id="ARBA00022801"/>
    </source>
</evidence>
<evidence type="ECO:0000313" key="10">
    <source>
        <dbReference type="EMBL" id="SZF01978.1"/>
    </source>
</evidence>
<feature type="region of interest" description="Disordered" evidence="8">
    <location>
        <begin position="16"/>
        <end position="35"/>
    </location>
</feature>
<dbReference type="InterPro" id="IPR002156">
    <property type="entry name" value="RNaseH_domain"/>
</dbReference>
<evidence type="ECO:0000256" key="2">
    <source>
        <dbReference type="ARBA" id="ARBA00005300"/>
    </source>
</evidence>
<name>A0A383UQK1_BLUHO</name>
<keyword evidence="6" id="KW-0255">Endonuclease</keyword>
<evidence type="ECO:0000256" key="6">
    <source>
        <dbReference type="ARBA" id="ARBA00022759"/>
    </source>
</evidence>
<dbReference type="PANTHER" id="PTHR10642">
    <property type="entry name" value="RIBONUCLEASE H1"/>
    <property type="match status" value="1"/>
</dbReference>
<dbReference type="VEuPathDB" id="FungiDB:BLGHR1_12755"/>
<reference evidence="10 11" key="1">
    <citation type="submission" date="2017-11" db="EMBL/GenBank/DDBJ databases">
        <authorList>
            <person name="Kracher B."/>
        </authorList>
    </citation>
    <scope>NUCLEOTIDE SEQUENCE [LARGE SCALE GENOMIC DNA]</scope>
    <source>
        <strain evidence="10 11">RACE1</strain>
    </source>
</reference>
<dbReference type="EC" id="3.1.26.4" evidence="3"/>
<dbReference type="InterPro" id="IPR012337">
    <property type="entry name" value="RNaseH-like_sf"/>
</dbReference>
<dbReference type="SUPFAM" id="SSF53098">
    <property type="entry name" value="Ribonuclease H-like"/>
    <property type="match status" value="1"/>
</dbReference>
<dbReference type="GO" id="GO:0046872">
    <property type="term" value="F:metal ion binding"/>
    <property type="evidence" value="ECO:0007669"/>
    <property type="project" value="UniProtKB-KW"/>
</dbReference>
<evidence type="ECO:0000256" key="8">
    <source>
        <dbReference type="SAM" id="MobiDB-lite"/>
    </source>
</evidence>
<evidence type="ECO:0000259" key="9">
    <source>
        <dbReference type="PROSITE" id="PS50879"/>
    </source>
</evidence>
<dbReference type="EMBL" id="UNSH01000041">
    <property type="protein sequence ID" value="SZF01978.1"/>
    <property type="molecule type" value="Genomic_DNA"/>
</dbReference>
<organism evidence="10 11">
    <name type="scientific">Blumeria hordei</name>
    <name type="common">Barley powdery mildew</name>
    <name type="synonym">Blumeria graminis f. sp. hordei</name>
    <dbReference type="NCBI Taxonomy" id="2867405"/>
    <lineage>
        <taxon>Eukaryota</taxon>
        <taxon>Fungi</taxon>
        <taxon>Dikarya</taxon>
        <taxon>Ascomycota</taxon>
        <taxon>Pezizomycotina</taxon>
        <taxon>Leotiomycetes</taxon>
        <taxon>Erysiphales</taxon>
        <taxon>Erysiphaceae</taxon>
        <taxon>Blumeria</taxon>
    </lineage>
</organism>
<dbReference type="PROSITE" id="PS50879">
    <property type="entry name" value="RNASE_H_1"/>
    <property type="match status" value="1"/>
</dbReference>
<keyword evidence="4" id="KW-0540">Nuclease</keyword>
<proteinExistence type="inferred from homology"/>
<evidence type="ECO:0000313" key="11">
    <source>
        <dbReference type="Proteomes" id="UP000275772"/>
    </source>
</evidence>
<dbReference type="GO" id="GO:0003676">
    <property type="term" value="F:nucleic acid binding"/>
    <property type="evidence" value="ECO:0007669"/>
    <property type="project" value="InterPro"/>
</dbReference>
<dbReference type="InterPro" id="IPR050092">
    <property type="entry name" value="RNase_H"/>
</dbReference>
<dbReference type="PANTHER" id="PTHR10642:SF26">
    <property type="entry name" value="RIBONUCLEASE H1"/>
    <property type="match status" value="1"/>
</dbReference>
<feature type="compositionally biased region" description="Polar residues" evidence="8">
    <location>
        <begin position="26"/>
        <end position="35"/>
    </location>
</feature>
<keyword evidence="5" id="KW-0479">Metal-binding</keyword>
<dbReference type="Gene3D" id="3.30.420.10">
    <property type="entry name" value="Ribonuclease H-like superfamily/Ribonuclease H"/>
    <property type="match status" value="1"/>
</dbReference>
<evidence type="ECO:0000256" key="4">
    <source>
        <dbReference type="ARBA" id="ARBA00022722"/>
    </source>
</evidence>
<dbReference type="GO" id="GO:0004523">
    <property type="term" value="F:RNA-DNA hybrid ribonuclease activity"/>
    <property type="evidence" value="ECO:0007669"/>
    <property type="project" value="UniProtKB-EC"/>
</dbReference>
<keyword evidence="7" id="KW-0378">Hydrolase</keyword>
<accession>A0A383UQK1</accession>